<keyword evidence="2" id="KW-0812">Transmembrane</keyword>
<feature type="transmembrane region" description="Helical" evidence="2">
    <location>
        <begin position="56"/>
        <end position="77"/>
    </location>
</feature>
<keyword evidence="4" id="KW-1185">Reference proteome</keyword>
<keyword evidence="2" id="KW-1133">Transmembrane helix</keyword>
<evidence type="ECO:0000313" key="3">
    <source>
        <dbReference type="EMBL" id="MDT8505195.1"/>
    </source>
</evidence>
<evidence type="ECO:0000313" key="4">
    <source>
        <dbReference type="Proteomes" id="UP001074635"/>
    </source>
</evidence>
<dbReference type="EMBL" id="JAPQTC020000004">
    <property type="protein sequence ID" value="MDT8505195.1"/>
    <property type="molecule type" value="Genomic_DNA"/>
</dbReference>
<dbReference type="RefSeq" id="WP_268378293.1">
    <property type="nucleotide sequence ID" value="NZ_JAPQTC020000004.1"/>
</dbReference>
<keyword evidence="2" id="KW-0472">Membrane</keyword>
<proteinExistence type="predicted"/>
<feature type="compositionally biased region" description="Polar residues" evidence="1">
    <location>
        <begin position="99"/>
        <end position="122"/>
    </location>
</feature>
<dbReference type="Proteomes" id="UP001074635">
    <property type="component" value="Unassembled WGS sequence"/>
</dbReference>
<accession>A0ABU3MV06</accession>
<name>A0ABU3MV06_9BURK</name>
<sequence>MYKQTSGALGMMALIFALVTIVAAAVAIHTYGEVTIVEPSLYGLSPSVKTVTNWPLIISCVSAGFYSIAFAALFMYVETTRNAVAKIANHLGIKEEEPSSIQPTSQADEQEQPIASTSPTQRQVRRGNRSV</sequence>
<evidence type="ECO:0000256" key="1">
    <source>
        <dbReference type="SAM" id="MobiDB-lite"/>
    </source>
</evidence>
<feature type="region of interest" description="Disordered" evidence="1">
    <location>
        <begin position="95"/>
        <end position="131"/>
    </location>
</feature>
<reference evidence="3" key="1">
    <citation type="submission" date="2023-08" db="EMBL/GenBank/DDBJ databases">
        <title>Study of Resistomes in environmental pathogenic environmental.</title>
        <authorList>
            <person name="Bhattacharjee A."/>
            <person name="Singh A.K."/>
        </authorList>
    </citation>
    <scope>NUCLEOTIDE SEQUENCE</scope>
    <source>
        <strain evidence="3">S1</strain>
    </source>
</reference>
<gene>
    <name evidence="3" type="ORF">OYC61_012885</name>
</gene>
<protein>
    <submittedName>
        <fullName evidence="3">Uncharacterized protein</fullName>
    </submittedName>
</protein>
<evidence type="ECO:0000256" key="2">
    <source>
        <dbReference type="SAM" id="Phobius"/>
    </source>
</evidence>
<comment type="caution">
    <text evidence="3">The sequence shown here is derived from an EMBL/GenBank/DDBJ whole genome shotgun (WGS) entry which is preliminary data.</text>
</comment>
<organism evidence="3 4">
    <name type="scientific">Alcaligenes nematophilus</name>
    <dbReference type="NCBI Taxonomy" id="2994643"/>
    <lineage>
        <taxon>Bacteria</taxon>
        <taxon>Pseudomonadati</taxon>
        <taxon>Pseudomonadota</taxon>
        <taxon>Betaproteobacteria</taxon>
        <taxon>Burkholderiales</taxon>
        <taxon>Alcaligenaceae</taxon>
        <taxon>Alcaligenes</taxon>
    </lineage>
</organism>